<evidence type="ECO:0000313" key="8">
    <source>
        <dbReference type="EMBL" id="CAJ71920.1"/>
    </source>
</evidence>
<sequence length="126" mass="14040">MPKVLIVDDEPHIRLLLEQTLEEFEEKGVEIITAGNGKQALELIKKETPDIVYLDVMMPEMNGYDVCNAVKNNSALKGVYIILLTAKGQEYDKKRGDDSGADIYMTKPFNPDVIIAKTASILNITL</sequence>
<evidence type="ECO:0000256" key="2">
    <source>
        <dbReference type="ARBA" id="ARBA00023012"/>
    </source>
</evidence>
<reference evidence="8" key="2">
    <citation type="submission" date="2006-01" db="EMBL/GenBank/DDBJ databases">
        <authorList>
            <person name="Genoscope"/>
        </authorList>
    </citation>
    <scope>NUCLEOTIDE SEQUENCE</scope>
</reference>
<dbReference type="InterPro" id="IPR050595">
    <property type="entry name" value="Bact_response_regulator"/>
</dbReference>
<dbReference type="GO" id="GO:0003677">
    <property type="term" value="F:DNA binding"/>
    <property type="evidence" value="ECO:0007669"/>
    <property type="project" value="UniProtKB-KW"/>
</dbReference>
<keyword evidence="11" id="KW-1185">Reference proteome</keyword>
<dbReference type="OrthoDB" id="9800897at2"/>
<evidence type="ECO:0000256" key="3">
    <source>
        <dbReference type="ARBA" id="ARBA00023015"/>
    </source>
</evidence>
<reference evidence="8" key="1">
    <citation type="journal article" date="2006" name="Nature">
        <title>Deciphering the evolution and metabolism of an anammox bacterium from a community genome.</title>
        <authorList>
            <person name="Strous M."/>
            <person name="Pelletier E."/>
            <person name="Mangenot S."/>
            <person name="Rattei T."/>
            <person name="Lehner A."/>
            <person name="Taylor M.W."/>
            <person name="Horn M."/>
            <person name="Daims H."/>
            <person name="Bartol-Mavel D."/>
            <person name="Wincker P."/>
            <person name="Barbe V."/>
            <person name="Fonknechten N."/>
            <person name="Vallenet D."/>
            <person name="Segurens B."/>
            <person name="Schenowitz-Truong C."/>
            <person name="Medigue C."/>
            <person name="Collingro A."/>
            <person name="Snel B."/>
            <person name="Dutilh B.E."/>
            <person name="OpDenCamp H.J.M."/>
            <person name="vanDerDrift C."/>
            <person name="Cirpus I."/>
            <person name="vanDePas-Schoonen K.T."/>
            <person name="Harhangi H.R."/>
            <person name="vanNiftrik L."/>
            <person name="Schmid M."/>
            <person name="Keltjens J."/>
            <person name="vanDeVossenberg J."/>
            <person name="Kartal B."/>
            <person name="Meier H."/>
            <person name="Frishman D."/>
            <person name="Huynen M.A."/>
            <person name="Mewes H."/>
            <person name="Weissenbach J."/>
            <person name="Jetten M.S.M."/>
            <person name="Wagner M."/>
            <person name="LePaslier D."/>
        </authorList>
    </citation>
    <scope>NUCLEOTIDE SEQUENCE</scope>
</reference>
<evidence type="ECO:0000313" key="9">
    <source>
        <dbReference type="EMBL" id="QII13595.1"/>
    </source>
</evidence>
<evidence type="ECO:0000313" key="11">
    <source>
        <dbReference type="Proteomes" id="UP000221734"/>
    </source>
</evidence>
<dbReference type="GO" id="GO:0000160">
    <property type="term" value="P:phosphorelay signal transduction system"/>
    <property type="evidence" value="ECO:0007669"/>
    <property type="project" value="UniProtKB-KW"/>
</dbReference>
<dbReference type="Gene3D" id="3.40.50.2300">
    <property type="match status" value="1"/>
</dbReference>
<organism evidence="8">
    <name type="scientific">Kuenenia stuttgartiensis</name>
    <dbReference type="NCBI Taxonomy" id="174633"/>
    <lineage>
        <taxon>Bacteria</taxon>
        <taxon>Pseudomonadati</taxon>
        <taxon>Planctomycetota</taxon>
        <taxon>Candidatus Brocadiia</taxon>
        <taxon>Candidatus Brocadiales</taxon>
        <taxon>Candidatus Brocadiaceae</taxon>
        <taxon>Candidatus Kuenenia</taxon>
    </lineage>
</organism>
<dbReference type="InterPro" id="IPR011006">
    <property type="entry name" value="CheY-like_superfamily"/>
</dbReference>
<dbReference type="SMART" id="SM00448">
    <property type="entry name" value="REC"/>
    <property type="match status" value="1"/>
</dbReference>
<dbReference type="PROSITE" id="PS50110">
    <property type="entry name" value="RESPONSE_REGULATORY"/>
    <property type="match status" value="1"/>
</dbReference>
<keyword evidence="2" id="KW-0902">Two-component regulatory system</keyword>
<dbReference type="RefSeq" id="WP_099325990.1">
    <property type="nucleotide sequence ID" value="NZ_CP049055.1"/>
</dbReference>
<gene>
    <name evidence="9" type="ORF">KsCSTR_42160</name>
    <name evidence="10" type="ORF">KSMBR1_2924</name>
    <name evidence="8" type="ORF">kustc1175</name>
</gene>
<evidence type="ECO:0000313" key="12">
    <source>
        <dbReference type="Proteomes" id="UP000501926"/>
    </source>
</evidence>
<name>Q1PXG1_KUEST</name>
<feature type="modified residue" description="4-aspartylphosphate" evidence="6">
    <location>
        <position position="55"/>
    </location>
</feature>
<reference evidence="11" key="3">
    <citation type="submission" date="2017-10" db="EMBL/GenBank/DDBJ databases">
        <authorList>
            <person name="Frank J."/>
        </authorList>
    </citation>
    <scope>NUCLEOTIDE SEQUENCE [LARGE SCALE GENOMIC DNA]</scope>
</reference>
<dbReference type="AlphaFoldDB" id="Q1PXG1"/>
<dbReference type="FunFam" id="3.40.50.2300:FF:000001">
    <property type="entry name" value="DNA-binding response regulator PhoB"/>
    <property type="match status" value="1"/>
</dbReference>
<dbReference type="EMBL" id="CP049055">
    <property type="protein sequence ID" value="QII13595.1"/>
    <property type="molecule type" value="Genomic_DNA"/>
</dbReference>
<evidence type="ECO:0000256" key="5">
    <source>
        <dbReference type="ARBA" id="ARBA00023163"/>
    </source>
</evidence>
<evidence type="ECO:0000313" key="10">
    <source>
        <dbReference type="EMBL" id="SOH05405.1"/>
    </source>
</evidence>
<proteinExistence type="predicted"/>
<dbReference type="KEGG" id="kst:KSMBR1_2924"/>
<dbReference type="SUPFAM" id="SSF52172">
    <property type="entry name" value="CheY-like"/>
    <property type="match status" value="1"/>
</dbReference>
<dbReference type="PANTHER" id="PTHR44591:SF3">
    <property type="entry name" value="RESPONSE REGULATORY DOMAIN-CONTAINING PROTEIN"/>
    <property type="match status" value="1"/>
</dbReference>
<dbReference type="Proteomes" id="UP000501926">
    <property type="component" value="Chromosome"/>
</dbReference>
<dbReference type="Pfam" id="PF00072">
    <property type="entry name" value="Response_reg"/>
    <property type="match status" value="1"/>
</dbReference>
<keyword evidence="4" id="KW-0238">DNA-binding</keyword>
<feature type="domain" description="Response regulatory" evidence="7">
    <location>
        <begin position="3"/>
        <end position="122"/>
    </location>
</feature>
<protein>
    <recommendedName>
        <fullName evidence="7">Response regulatory domain-containing protein</fullName>
    </recommendedName>
</protein>
<evidence type="ECO:0000256" key="4">
    <source>
        <dbReference type="ARBA" id="ARBA00023125"/>
    </source>
</evidence>
<dbReference type="PANTHER" id="PTHR44591">
    <property type="entry name" value="STRESS RESPONSE REGULATOR PROTEIN 1"/>
    <property type="match status" value="1"/>
</dbReference>
<dbReference type="InterPro" id="IPR001789">
    <property type="entry name" value="Sig_transdc_resp-reg_receiver"/>
</dbReference>
<evidence type="ECO:0000259" key="7">
    <source>
        <dbReference type="PROSITE" id="PS50110"/>
    </source>
</evidence>
<evidence type="ECO:0000256" key="1">
    <source>
        <dbReference type="ARBA" id="ARBA00022553"/>
    </source>
</evidence>
<keyword evidence="1 6" id="KW-0597">Phosphoprotein</keyword>
<keyword evidence="5" id="KW-0804">Transcription</keyword>
<dbReference type="EMBL" id="CT573073">
    <property type="protein sequence ID" value="CAJ71920.1"/>
    <property type="molecule type" value="Genomic_DNA"/>
</dbReference>
<dbReference type="EMBL" id="LT934425">
    <property type="protein sequence ID" value="SOH05405.1"/>
    <property type="molecule type" value="Genomic_DNA"/>
</dbReference>
<dbReference type="Proteomes" id="UP000221734">
    <property type="component" value="Chromosome Kuenenia_stuttgartiensis_MBR1"/>
</dbReference>
<reference evidence="10" key="4">
    <citation type="submission" date="2017-10" db="EMBL/GenBank/DDBJ databases">
        <authorList>
            <person name="Banno H."/>
            <person name="Chua N.-H."/>
        </authorList>
    </citation>
    <scope>NUCLEOTIDE SEQUENCE [LARGE SCALE GENOMIC DNA]</scope>
    <source>
        <strain evidence="10">Kuenenia_mbr1_ru-nijmegen</strain>
    </source>
</reference>
<evidence type="ECO:0000256" key="6">
    <source>
        <dbReference type="PROSITE-ProRule" id="PRU00169"/>
    </source>
</evidence>
<keyword evidence="3" id="KW-0805">Transcription regulation</keyword>
<accession>Q1PXG1</accession>
<reference evidence="9 12" key="5">
    <citation type="submission" date="2020-02" db="EMBL/GenBank/DDBJ databases">
        <title>Newly sequenced genome of strain CSTR1 showed variability in Candidatus Kuenenia stuttgartiensis genomes.</title>
        <authorList>
            <person name="Ding C."/>
            <person name="Adrian L."/>
        </authorList>
    </citation>
    <scope>NUCLEOTIDE SEQUENCE [LARGE SCALE GENOMIC DNA]</scope>
    <source>
        <strain evidence="9 12">CSTR1</strain>
    </source>
</reference>